<evidence type="ECO:0008006" key="3">
    <source>
        <dbReference type="Google" id="ProtNLM"/>
    </source>
</evidence>
<name>A0ABS4T7V7_9PSEU</name>
<protein>
    <recommendedName>
        <fullName evidence="3">Resolvase/invertase-type recombinase catalytic domain-containing protein</fullName>
    </recommendedName>
</protein>
<sequence length="116" mass="12950">MTIRDRVVPVGQTLRVHVLSSAIKNPGKLRVYGYVWGPTQSDHQDLLTSWTWEQGWLLSKVFHDEHPGFGPGMSALLEAVATTDVHAVVVPFQDRYARAIARRIEKSGSSCLVVPR</sequence>
<reference evidence="1 2" key="1">
    <citation type="submission" date="2021-03" db="EMBL/GenBank/DDBJ databases">
        <title>Sequencing the genomes of 1000 actinobacteria strains.</title>
        <authorList>
            <person name="Klenk H.-P."/>
        </authorList>
    </citation>
    <scope>NUCLEOTIDE SEQUENCE [LARGE SCALE GENOMIC DNA]</scope>
    <source>
        <strain evidence="1 2">DSM 46670</strain>
    </source>
</reference>
<evidence type="ECO:0000313" key="2">
    <source>
        <dbReference type="Proteomes" id="UP001519332"/>
    </source>
</evidence>
<gene>
    <name evidence="1" type="ORF">JOF56_000404</name>
</gene>
<comment type="caution">
    <text evidence="1">The sequence shown here is derived from an EMBL/GenBank/DDBJ whole genome shotgun (WGS) entry which is preliminary data.</text>
</comment>
<dbReference type="RefSeq" id="WP_209633784.1">
    <property type="nucleotide sequence ID" value="NZ_JAGINW010000001.1"/>
</dbReference>
<proteinExistence type="predicted"/>
<keyword evidence="2" id="KW-1185">Reference proteome</keyword>
<dbReference type="Proteomes" id="UP001519332">
    <property type="component" value="Unassembled WGS sequence"/>
</dbReference>
<evidence type="ECO:0000313" key="1">
    <source>
        <dbReference type="EMBL" id="MBP2320019.1"/>
    </source>
</evidence>
<accession>A0ABS4T7V7</accession>
<organism evidence="1 2">
    <name type="scientific">Kibdelosporangium banguiense</name>
    <dbReference type="NCBI Taxonomy" id="1365924"/>
    <lineage>
        <taxon>Bacteria</taxon>
        <taxon>Bacillati</taxon>
        <taxon>Actinomycetota</taxon>
        <taxon>Actinomycetes</taxon>
        <taxon>Pseudonocardiales</taxon>
        <taxon>Pseudonocardiaceae</taxon>
        <taxon>Kibdelosporangium</taxon>
    </lineage>
</organism>
<dbReference type="EMBL" id="JAGINW010000001">
    <property type="protein sequence ID" value="MBP2320019.1"/>
    <property type="molecule type" value="Genomic_DNA"/>
</dbReference>